<dbReference type="PANTHER" id="PTHR10099">
    <property type="entry name" value="PHOSPHORIBOSYLFORMYLGLYCINAMIDINE SYNTHASE"/>
    <property type="match status" value="1"/>
</dbReference>
<dbReference type="InParanoid" id="D8T926"/>
<organism evidence="2">
    <name type="scientific">Selaginella moellendorffii</name>
    <name type="common">Spikemoss</name>
    <dbReference type="NCBI Taxonomy" id="88036"/>
    <lineage>
        <taxon>Eukaryota</taxon>
        <taxon>Viridiplantae</taxon>
        <taxon>Streptophyta</taxon>
        <taxon>Embryophyta</taxon>
        <taxon>Tracheophyta</taxon>
        <taxon>Lycopodiopsida</taxon>
        <taxon>Selaginellales</taxon>
        <taxon>Selaginellaceae</taxon>
        <taxon>Selaginella</taxon>
    </lineage>
</organism>
<name>D8T926_SELML</name>
<proteinExistence type="predicted"/>
<dbReference type="Proteomes" id="UP000001514">
    <property type="component" value="Unassembled WGS sequence"/>
</dbReference>
<dbReference type="KEGG" id="smo:SELMODRAFT_430331"/>
<evidence type="ECO:0000313" key="1">
    <source>
        <dbReference type="EMBL" id="EFJ06858.1"/>
    </source>
</evidence>
<accession>D8T926</accession>
<reference evidence="1 2" key="1">
    <citation type="journal article" date="2011" name="Science">
        <title>The Selaginella genome identifies genetic changes associated with the evolution of vascular plants.</title>
        <authorList>
            <person name="Banks J.A."/>
            <person name="Nishiyama T."/>
            <person name="Hasebe M."/>
            <person name="Bowman J.L."/>
            <person name="Gribskov M."/>
            <person name="dePamphilis C."/>
            <person name="Albert V.A."/>
            <person name="Aono N."/>
            <person name="Aoyama T."/>
            <person name="Ambrose B.A."/>
            <person name="Ashton N.W."/>
            <person name="Axtell M.J."/>
            <person name="Barker E."/>
            <person name="Barker M.S."/>
            <person name="Bennetzen J.L."/>
            <person name="Bonawitz N.D."/>
            <person name="Chapple C."/>
            <person name="Cheng C."/>
            <person name="Correa L.G."/>
            <person name="Dacre M."/>
            <person name="DeBarry J."/>
            <person name="Dreyer I."/>
            <person name="Elias M."/>
            <person name="Engstrom E.M."/>
            <person name="Estelle M."/>
            <person name="Feng L."/>
            <person name="Finet C."/>
            <person name="Floyd S.K."/>
            <person name="Frommer W.B."/>
            <person name="Fujita T."/>
            <person name="Gramzow L."/>
            <person name="Gutensohn M."/>
            <person name="Harholt J."/>
            <person name="Hattori M."/>
            <person name="Heyl A."/>
            <person name="Hirai T."/>
            <person name="Hiwatashi Y."/>
            <person name="Ishikawa M."/>
            <person name="Iwata M."/>
            <person name="Karol K.G."/>
            <person name="Koehler B."/>
            <person name="Kolukisaoglu U."/>
            <person name="Kubo M."/>
            <person name="Kurata T."/>
            <person name="Lalonde S."/>
            <person name="Li K."/>
            <person name="Li Y."/>
            <person name="Litt A."/>
            <person name="Lyons E."/>
            <person name="Manning G."/>
            <person name="Maruyama T."/>
            <person name="Michael T.P."/>
            <person name="Mikami K."/>
            <person name="Miyazaki S."/>
            <person name="Morinaga S."/>
            <person name="Murata T."/>
            <person name="Mueller-Roeber B."/>
            <person name="Nelson D.R."/>
            <person name="Obara M."/>
            <person name="Oguri Y."/>
            <person name="Olmstead R.G."/>
            <person name="Onodera N."/>
            <person name="Petersen B.L."/>
            <person name="Pils B."/>
            <person name="Prigge M."/>
            <person name="Rensing S.A."/>
            <person name="Riano-Pachon D.M."/>
            <person name="Roberts A.W."/>
            <person name="Sato Y."/>
            <person name="Scheller H.V."/>
            <person name="Schulz B."/>
            <person name="Schulz C."/>
            <person name="Shakirov E.V."/>
            <person name="Shibagaki N."/>
            <person name="Shinohara N."/>
            <person name="Shippen D.E."/>
            <person name="Soerensen I."/>
            <person name="Sotooka R."/>
            <person name="Sugimoto N."/>
            <person name="Sugita M."/>
            <person name="Sumikawa N."/>
            <person name="Tanurdzic M."/>
            <person name="Theissen G."/>
            <person name="Ulvskov P."/>
            <person name="Wakazuki S."/>
            <person name="Weng J.K."/>
            <person name="Willats W.W."/>
            <person name="Wipf D."/>
            <person name="Wolf P.G."/>
            <person name="Yang L."/>
            <person name="Zimmer A.D."/>
            <person name="Zhu Q."/>
            <person name="Mitros T."/>
            <person name="Hellsten U."/>
            <person name="Loque D."/>
            <person name="Otillar R."/>
            <person name="Salamov A."/>
            <person name="Schmutz J."/>
            <person name="Shapiro H."/>
            <person name="Lindquist E."/>
            <person name="Lucas S."/>
            <person name="Rokhsar D."/>
            <person name="Grigoriev I.V."/>
        </authorList>
    </citation>
    <scope>NUCLEOTIDE SEQUENCE [LARGE SCALE GENOMIC DNA]</scope>
</reference>
<dbReference type="EMBL" id="GL377693">
    <property type="protein sequence ID" value="EFJ06858.1"/>
    <property type="molecule type" value="Genomic_DNA"/>
</dbReference>
<evidence type="ECO:0000313" key="2">
    <source>
        <dbReference type="Proteomes" id="UP000001514"/>
    </source>
</evidence>
<keyword evidence="2" id="KW-1185">Reference proteome</keyword>
<dbReference type="eggNOG" id="KOG1907">
    <property type="taxonomic scope" value="Eukaryota"/>
</dbReference>
<dbReference type="STRING" id="88036.D8T926"/>
<dbReference type="AlphaFoldDB" id="D8T926"/>
<sequence>MLLALLVNNRSRMNLILTYMYNPAVALRDTMIELEVAIEGGKDSLSMAAQAGGETVKAPGNLVISRILERKLFFCTLLLGLAKTFPLHEPDTLSISMAGAIATEVGDETAEPLESETDQATESAVKDVFTTLSFRDA</sequence>
<dbReference type="PANTHER" id="PTHR10099:SF1">
    <property type="entry name" value="PHOSPHORIBOSYLFORMYLGLYCINAMIDINE SYNTHASE"/>
    <property type="match status" value="1"/>
</dbReference>
<gene>
    <name evidence="1" type="ORF">SELMODRAFT_430331</name>
</gene>
<dbReference type="HOGENOM" id="CLU_1868679_0_0_1"/>
<dbReference type="Gramene" id="EFJ06858">
    <property type="protein sequence ID" value="EFJ06858"/>
    <property type="gene ID" value="SELMODRAFT_430331"/>
</dbReference>
<protein>
    <submittedName>
        <fullName evidence="1">Uncharacterized protein</fullName>
    </submittedName>
</protein>